<evidence type="ECO:0000313" key="2">
    <source>
        <dbReference type="EMBL" id="RUQ29356.1"/>
    </source>
</evidence>
<dbReference type="AlphaFoldDB" id="A0A433HLT7"/>
<keyword evidence="1" id="KW-0812">Transmembrane</keyword>
<keyword evidence="3" id="KW-1185">Reference proteome</keyword>
<keyword evidence="1" id="KW-1133">Transmembrane helix</keyword>
<organism evidence="2 3">
    <name type="scientific">Peribacillus cavernae</name>
    <dbReference type="NCBI Taxonomy" id="1674310"/>
    <lineage>
        <taxon>Bacteria</taxon>
        <taxon>Bacillati</taxon>
        <taxon>Bacillota</taxon>
        <taxon>Bacilli</taxon>
        <taxon>Bacillales</taxon>
        <taxon>Bacillaceae</taxon>
        <taxon>Peribacillus</taxon>
    </lineage>
</organism>
<proteinExistence type="predicted"/>
<feature type="transmembrane region" description="Helical" evidence="1">
    <location>
        <begin position="90"/>
        <end position="110"/>
    </location>
</feature>
<gene>
    <name evidence="2" type="ORF">ELQ35_10355</name>
</gene>
<dbReference type="RefSeq" id="WP_126864769.1">
    <property type="nucleotide sequence ID" value="NZ_JAUSTX010000006.1"/>
</dbReference>
<comment type="caution">
    <text evidence="2">The sequence shown here is derived from an EMBL/GenBank/DDBJ whole genome shotgun (WGS) entry which is preliminary data.</text>
</comment>
<feature type="transmembrane region" description="Helical" evidence="1">
    <location>
        <begin position="130"/>
        <end position="148"/>
    </location>
</feature>
<sequence length="154" mass="16820">MILYLYTMLGINILIPAVLFLTMKKKRKLFTDRYGMTISFSASLIFSLSLGTALFFTLPVSFSVLIFISAAAGSIIGLSYGILITFQSLIIGLFNGTIGSLMGTMLAAVIIDPSLCGLPSQFSTLLDRNIILITLFLTLLSLLSSLLLRFSYRV</sequence>
<reference evidence="2 3" key="1">
    <citation type="submission" date="2018-12" db="EMBL/GenBank/DDBJ databases">
        <title>Bacillus chawlae sp. nov., Bacillus glennii sp. nov., and Bacillus saganii sp. nov. Isolated from the Vehicle Assembly Building at Kennedy Space Center where the Viking Spacecraft were Assembled.</title>
        <authorList>
            <person name="Seuylemezian A."/>
            <person name="Vaishampayan P."/>
        </authorList>
    </citation>
    <scope>NUCLEOTIDE SEQUENCE [LARGE SCALE GENOMIC DNA]</scope>
    <source>
        <strain evidence="2 3">L5</strain>
    </source>
</reference>
<accession>A0A433HLT7</accession>
<keyword evidence="1" id="KW-0472">Membrane</keyword>
<feature type="transmembrane region" description="Helical" evidence="1">
    <location>
        <begin position="34"/>
        <end position="56"/>
    </location>
</feature>
<dbReference type="Proteomes" id="UP000267430">
    <property type="component" value="Unassembled WGS sequence"/>
</dbReference>
<name>A0A433HLT7_9BACI</name>
<dbReference type="EMBL" id="RYZZ01000010">
    <property type="protein sequence ID" value="RUQ29356.1"/>
    <property type="molecule type" value="Genomic_DNA"/>
</dbReference>
<feature type="transmembrane region" description="Helical" evidence="1">
    <location>
        <begin position="6"/>
        <end position="22"/>
    </location>
</feature>
<dbReference type="OrthoDB" id="2721969at2"/>
<evidence type="ECO:0000313" key="3">
    <source>
        <dbReference type="Proteomes" id="UP000267430"/>
    </source>
</evidence>
<feature type="transmembrane region" description="Helical" evidence="1">
    <location>
        <begin position="62"/>
        <end position="83"/>
    </location>
</feature>
<protein>
    <submittedName>
        <fullName evidence="2">Uncharacterized protein</fullName>
    </submittedName>
</protein>
<evidence type="ECO:0000256" key="1">
    <source>
        <dbReference type="SAM" id="Phobius"/>
    </source>
</evidence>